<evidence type="ECO:0000256" key="1">
    <source>
        <dbReference type="SAM" id="Phobius"/>
    </source>
</evidence>
<organism evidence="2">
    <name type="scientific">Cacopsylla melanoneura</name>
    <dbReference type="NCBI Taxonomy" id="428564"/>
    <lineage>
        <taxon>Eukaryota</taxon>
        <taxon>Metazoa</taxon>
        <taxon>Ecdysozoa</taxon>
        <taxon>Arthropoda</taxon>
        <taxon>Hexapoda</taxon>
        <taxon>Insecta</taxon>
        <taxon>Pterygota</taxon>
        <taxon>Neoptera</taxon>
        <taxon>Paraneoptera</taxon>
        <taxon>Hemiptera</taxon>
        <taxon>Sternorrhyncha</taxon>
        <taxon>Psylloidea</taxon>
        <taxon>Psyllidae</taxon>
        <taxon>Psyllinae</taxon>
        <taxon>Cacopsylla</taxon>
    </lineage>
</organism>
<keyword evidence="1" id="KW-0472">Membrane</keyword>
<evidence type="ECO:0000313" key="2">
    <source>
        <dbReference type="EMBL" id="CAG6619121.1"/>
    </source>
</evidence>
<feature type="transmembrane region" description="Helical" evidence="1">
    <location>
        <begin position="34"/>
        <end position="62"/>
    </location>
</feature>
<protein>
    <submittedName>
        <fullName evidence="2">Uncharacterized protein</fullName>
    </submittedName>
</protein>
<accession>A0A8D8M1Y8</accession>
<reference evidence="2" key="1">
    <citation type="submission" date="2021-05" db="EMBL/GenBank/DDBJ databases">
        <authorList>
            <person name="Alioto T."/>
            <person name="Alioto T."/>
            <person name="Gomez Garrido J."/>
        </authorList>
    </citation>
    <scope>NUCLEOTIDE SEQUENCE</scope>
</reference>
<proteinExistence type="predicted"/>
<name>A0A8D8M1Y8_9HEMI</name>
<dbReference type="EMBL" id="HBUF01044946">
    <property type="protein sequence ID" value="CAG6619121.1"/>
    <property type="molecule type" value="Transcribed_RNA"/>
</dbReference>
<keyword evidence="1" id="KW-1133">Transmembrane helix</keyword>
<feature type="transmembrane region" description="Helical" evidence="1">
    <location>
        <begin position="7"/>
        <end position="28"/>
    </location>
</feature>
<sequence>MSCPELYYIFGFPIPMFESVLYVLSSLYSSSKLIYPLCFSVLPALPQLTMLPSCLCCPILWIRRQARLPVVRQLVKNVKSLLPPAAQKSIANLLVDFKPLINSNEKFI</sequence>
<keyword evidence="1" id="KW-0812">Transmembrane</keyword>
<dbReference type="AlphaFoldDB" id="A0A8D8M1Y8"/>